<dbReference type="Pfam" id="PF00534">
    <property type="entry name" value="Glycos_transf_1"/>
    <property type="match status" value="1"/>
</dbReference>
<evidence type="ECO:0000259" key="3">
    <source>
        <dbReference type="Pfam" id="PF09314"/>
    </source>
</evidence>
<dbReference type="Pfam" id="PF09314">
    <property type="entry name" value="DUF1972"/>
    <property type="match status" value="1"/>
</dbReference>
<evidence type="ECO:0000313" key="4">
    <source>
        <dbReference type="EMBL" id="MBS0028557.1"/>
    </source>
</evidence>
<evidence type="ECO:0000259" key="2">
    <source>
        <dbReference type="Pfam" id="PF00534"/>
    </source>
</evidence>
<protein>
    <submittedName>
        <fullName evidence="4">DUF1972 domain-containing protein</fullName>
    </submittedName>
</protein>
<sequence>MKKVAIIGTVGIPAGYGGFETLVHHLVQHLDNEFDFTVYCSAPAYKDKPARFGRTKLEYIRLNANGAQSIPYDIVSMTSAVFSGHDILLVLGVSGALFLPFIRLFTNKKLIVHIDGLEWRRNKWNTFAKKFLKFSEYIGVKFGHKIIADNSEIRTYIEQEYQKDSCLIEYGADHIIQNLYPQKGSYAFSVCRIEPENNIHVILEAFSQSGQPIKFVGNWEKSAYGKALREKYSAFDNIELLAPIYDQEKLDLLRSNCKVYIHGHSAGGTNPSLVEAMYLGLPIFAFDVPYNRATTEDKCLYFEDAAALTKLLKEKSEGGSQVLNAIGCDMKEIAKRRYEWSIISESYRSVLEAV</sequence>
<gene>
    <name evidence="4" type="ORF">KE626_14645</name>
</gene>
<dbReference type="Gene3D" id="3.40.50.2000">
    <property type="entry name" value="Glycogen Phosphorylase B"/>
    <property type="match status" value="2"/>
</dbReference>
<dbReference type="PANTHER" id="PTHR12526:SF584">
    <property type="entry name" value="GLYCOSYLTRANSFERASE"/>
    <property type="match status" value="1"/>
</dbReference>
<keyword evidence="1" id="KW-1133">Transmembrane helix</keyword>
<comment type="caution">
    <text evidence="4">The sequence shown here is derived from an EMBL/GenBank/DDBJ whole genome shotgun (WGS) entry which is preliminary data.</text>
</comment>
<feature type="transmembrane region" description="Helical" evidence="1">
    <location>
        <begin position="87"/>
        <end position="105"/>
    </location>
</feature>
<name>A0ABS5J296_9BACT</name>
<keyword evidence="1" id="KW-0812">Transmembrane</keyword>
<dbReference type="Proteomes" id="UP000676386">
    <property type="component" value="Unassembled WGS sequence"/>
</dbReference>
<accession>A0ABS5J296</accession>
<dbReference type="InterPro" id="IPR015393">
    <property type="entry name" value="DUF1972"/>
</dbReference>
<proteinExistence type="predicted"/>
<dbReference type="PANTHER" id="PTHR12526">
    <property type="entry name" value="GLYCOSYLTRANSFERASE"/>
    <property type="match status" value="1"/>
</dbReference>
<keyword evidence="5" id="KW-1185">Reference proteome</keyword>
<reference evidence="4 5" key="1">
    <citation type="submission" date="2021-04" db="EMBL/GenBank/DDBJ databases">
        <title>Chitinophaga sp. nov., isolated from the rhizosphere soil.</title>
        <authorList>
            <person name="He S."/>
        </authorList>
    </citation>
    <scope>NUCLEOTIDE SEQUENCE [LARGE SCALE GENOMIC DNA]</scope>
    <source>
        <strain evidence="4 5">2R12</strain>
    </source>
</reference>
<keyword evidence="1" id="KW-0472">Membrane</keyword>
<evidence type="ECO:0000313" key="5">
    <source>
        <dbReference type="Proteomes" id="UP000676386"/>
    </source>
</evidence>
<dbReference type="RefSeq" id="WP_211973659.1">
    <property type="nucleotide sequence ID" value="NZ_CBFHAM010000039.1"/>
</dbReference>
<dbReference type="InterPro" id="IPR001296">
    <property type="entry name" value="Glyco_trans_1"/>
</dbReference>
<evidence type="ECO:0000256" key="1">
    <source>
        <dbReference type="SAM" id="Phobius"/>
    </source>
</evidence>
<feature type="domain" description="Glycosyl transferase family 1" evidence="2">
    <location>
        <begin position="178"/>
        <end position="295"/>
    </location>
</feature>
<organism evidence="4 5">
    <name type="scientific">Chitinophaga hostae</name>
    <dbReference type="NCBI Taxonomy" id="2831022"/>
    <lineage>
        <taxon>Bacteria</taxon>
        <taxon>Pseudomonadati</taxon>
        <taxon>Bacteroidota</taxon>
        <taxon>Chitinophagia</taxon>
        <taxon>Chitinophagales</taxon>
        <taxon>Chitinophagaceae</taxon>
        <taxon>Chitinophaga</taxon>
    </lineage>
</organism>
<feature type="domain" description="DUF1972" evidence="3">
    <location>
        <begin position="1"/>
        <end position="173"/>
    </location>
</feature>
<dbReference type="SUPFAM" id="SSF53756">
    <property type="entry name" value="UDP-Glycosyltransferase/glycogen phosphorylase"/>
    <property type="match status" value="1"/>
</dbReference>
<dbReference type="EMBL" id="JAGTXB010000006">
    <property type="protein sequence ID" value="MBS0028557.1"/>
    <property type="molecule type" value="Genomic_DNA"/>
</dbReference>